<dbReference type="PIRSF" id="PIRSF006431">
    <property type="entry name" value="Pept_S33"/>
    <property type="match status" value="1"/>
</dbReference>
<evidence type="ECO:0000256" key="2">
    <source>
        <dbReference type="ARBA" id="ARBA00004496"/>
    </source>
</evidence>
<dbReference type="EMBL" id="LLWH01000110">
    <property type="protein sequence ID" value="KQB54210.1"/>
    <property type="molecule type" value="Genomic_DNA"/>
</dbReference>
<dbReference type="Gene3D" id="3.40.50.1820">
    <property type="entry name" value="alpha/beta hydrolase"/>
    <property type="match status" value="1"/>
</dbReference>
<feature type="active site" evidence="12">
    <location>
        <position position="265"/>
    </location>
</feature>
<dbReference type="InterPro" id="IPR005944">
    <property type="entry name" value="Pro_iminopeptidase"/>
</dbReference>
<dbReference type="GO" id="GO:0004177">
    <property type="term" value="F:aminopeptidase activity"/>
    <property type="evidence" value="ECO:0007669"/>
    <property type="project" value="UniProtKB-UniRule"/>
</dbReference>
<accession>A0A0Q0XUP0</accession>
<dbReference type="GO" id="GO:0006508">
    <property type="term" value="P:proteolysis"/>
    <property type="evidence" value="ECO:0007669"/>
    <property type="project" value="UniProtKB-KW"/>
</dbReference>
<dbReference type="NCBIfam" id="TIGR01249">
    <property type="entry name" value="pro_imino_pep_1"/>
    <property type="match status" value="1"/>
</dbReference>
<evidence type="ECO:0000256" key="11">
    <source>
        <dbReference type="PIRNR" id="PIRNR006431"/>
    </source>
</evidence>
<comment type="subcellular location">
    <subcellularLocation>
        <location evidence="2 11">Cytoplasm</location>
    </subcellularLocation>
</comment>
<protein>
    <recommendedName>
        <fullName evidence="5 11">Proline iminopeptidase</fullName>
        <shortName evidence="11">PIP</shortName>
        <ecNumber evidence="4 11">3.4.11.5</ecNumber>
    </recommendedName>
    <alternativeName>
        <fullName evidence="10 11">Prolyl aminopeptidase</fullName>
    </alternativeName>
</protein>
<dbReference type="SUPFAM" id="SSF53474">
    <property type="entry name" value="alpha/beta-Hydrolases"/>
    <property type="match status" value="1"/>
</dbReference>
<feature type="active site" description="Proton donor" evidence="12">
    <location>
        <position position="293"/>
    </location>
</feature>
<evidence type="ECO:0000256" key="3">
    <source>
        <dbReference type="ARBA" id="ARBA00010088"/>
    </source>
</evidence>
<evidence type="ECO:0000256" key="9">
    <source>
        <dbReference type="ARBA" id="ARBA00022801"/>
    </source>
</evidence>
<dbReference type="InterPro" id="IPR000073">
    <property type="entry name" value="AB_hydrolase_1"/>
</dbReference>
<dbReference type="PANTHER" id="PTHR43722:SF1">
    <property type="entry name" value="PROLINE IMINOPEPTIDASE"/>
    <property type="match status" value="1"/>
</dbReference>
<sequence>MQTLFPQIKPYARHALAVDGPHVLYVDESGTPDGLPVVFVHGGPGAGCDANSRCFFDPGVYRIITFDQRGCGRSTPHASLDNNTTWDLVADMERIRLFLSIDKWVLFGGSWGSTLSLAYAQSHPERVHGLILRGIFLAREQEIEWFYQAGASRLFPDYWQDYIAPIPPEERGNLLTAFQKRLTGNDQIAQMHAAKAWSTWEGRTATLRPNPQVVERFCDPHRALSIARIECHYFTHSAFLEPNQLIRDMHKIAHLPAVIVHGRYDVICPLDNAWELHQNWPGSELQVIREAGHSASEVGITDALVRATEQMAQRLLNLQPDEA</sequence>
<feature type="domain" description="AB hydrolase-1" evidence="14">
    <location>
        <begin position="36"/>
        <end position="298"/>
    </location>
</feature>
<comment type="catalytic activity">
    <reaction evidence="1 11 13">
        <text>Release of N-terminal proline from a peptide.</text>
        <dbReference type="EC" id="3.4.11.5"/>
    </reaction>
</comment>
<dbReference type="InterPro" id="IPR029058">
    <property type="entry name" value="AB_hydrolase_fold"/>
</dbReference>
<dbReference type="RefSeq" id="WP_055102372.1">
    <property type="nucleotide sequence ID" value="NZ_LLWH01000110.1"/>
</dbReference>
<evidence type="ECO:0000313" key="15">
    <source>
        <dbReference type="EMBL" id="KQB54210.1"/>
    </source>
</evidence>
<evidence type="ECO:0000256" key="7">
    <source>
        <dbReference type="ARBA" id="ARBA00022490"/>
    </source>
</evidence>
<dbReference type="PANTHER" id="PTHR43722">
    <property type="entry name" value="PROLINE IMINOPEPTIDASE"/>
    <property type="match status" value="1"/>
</dbReference>
<evidence type="ECO:0000256" key="4">
    <source>
        <dbReference type="ARBA" id="ARBA00012568"/>
    </source>
</evidence>
<proteinExistence type="inferred from homology"/>
<dbReference type="PRINTS" id="PR00111">
    <property type="entry name" value="ABHYDROLASE"/>
</dbReference>
<dbReference type="Pfam" id="PF00561">
    <property type="entry name" value="Abhydrolase_1"/>
    <property type="match status" value="1"/>
</dbReference>
<dbReference type="STRING" id="1563157.AQS70_22525"/>
<evidence type="ECO:0000256" key="8">
    <source>
        <dbReference type="ARBA" id="ARBA00022670"/>
    </source>
</evidence>
<evidence type="ECO:0000259" key="14">
    <source>
        <dbReference type="Pfam" id="PF00561"/>
    </source>
</evidence>
<evidence type="ECO:0000256" key="1">
    <source>
        <dbReference type="ARBA" id="ARBA00001585"/>
    </source>
</evidence>
<evidence type="ECO:0000256" key="5">
    <source>
        <dbReference type="ARBA" id="ARBA00021843"/>
    </source>
</evidence>
<feature type="active site" description="Nucleophile" evidence="12">
    <location>
        <position position="110"/>
    </location>
</feature>
<keyword evidence="6 11" id="KW-0031">Aminopeptidase</keyword>
<keyword evidence="7 11" id="KW-0963">Cytoplasm</keyword>
<organism evidence="15 16">
    <name type="scientific">Pseudomonas endophytica</name>
    <dbReference type="NCBI Taxonomy" id="1563157"/>
    <lineage>
        <taxon>Bacteria</taxon>
        <taxon>Pseudomonadati</taxon>
        <taxon>Pseudomonadota</taxon>
        <taxon>Gammaproteobacteria</taxon>
        <taxon>Pseudomonadales</taxon>
        <taxon>Pseudomonadaceae</taxon>
        <taxon>Pseudomonas</taxon>
    </lineage>
</organism>
<keyword evidence="9 11" id="KW-0378">Hydrolase</keyword>
<gene>
    <name evidence="15" type="ORF">AQS70_22525</name>
</gene>
<reference evidence="15 16" key="1">
    <citation type="submission" date="2015-10" db="EMBL/GenBank/DDBJ databases">
        <title>Pseudomonas helleri sp. nov. and Pseudomonas weihenstephanensis sp. nov., isolated from raw cows milk.</title>
        <authorList>
            <person name="Von Neubeck M."/>
            <person name="Huptas C."/>
            <person name="Wenning M."/>
            <person name="Scherer S."/>
        </authorList>
    </citation>
    <scope>NUCLEOTIDE SEQUENCE [LARGE SCALE GENOMIC DNA]</scope>
    <source>
        <strain evidence="15 16">BSTT44</strain>
    </source>
</reference>
<dbReference type="OrthoDB" id="9796770at2"/>
<dbReference type="Proteomes" id="UP000050342">
    <property type="component" value="Unassembled WGS sequence"/>
</dbReference>
<evidence type="ECO:0000313" key="16">
    <source>
        <dbReference type="Proteomes" id="UP000050342"/>
    </source>
</evidence>
<name>A0A0Q0XUP0_9PSED</name>
<comment type="similarity">
    <text evidence="3 11 13">Belongs to the peptidase S33 family.</text>
</comment>
<dbReference type="AlphaFoldDB" id="A0A0Q0XUP0"/>
<dbReference type="EC" id="3.4.11.5" evidence="4 11"/>
<keyword evidence="8 11" id="KW-0645">Protease</keyword>
<evidence type="ECO:0000256" key="13">
    <source>
        <dbReference type="RuleBase" id="RU003421"/>
    </source>
</evidence>
<evidence type="ECO:0000256" key="12">
    <source>
        <dbReference type="PIRSR" id="PIRSR006431-1"/>
    </source>
</evidence>
<evidence type="ECO:0000256" key="10">
    <source>
        <dbReference type="ARBA" id="ARBA00029605"/>
    </source>
</evidence>
<dbReference type="InterPro" id="IPR002410">
    <property type="entry name" value="Peptidase_S33"/>
</dbReference>
<comment type="caution">
    <text evidence="15">The sequence shown here is derived from an EMBL/GenBank/DDBJ whole genome shotgun (WGS) entry which is preliminary data.</text>
</comment>
<dbReference type="PRINTS" id="PR00793">
    <property type="entry name" value="PROAMNOPTASE"/>
</dbReference>
<dbReference type="GO" id="GO:0005737">
    <property type="term" value="C:cytoplasm"/>
    <property type="evidence" value="ECO:0007669"/>
    <property type="project" value="UniProtKB-SubCell"/>
</dbReference>
<evidence type="ECO:0000256" key="6">
    <source>
        <dbReference type="ARBA" id="ARBA00022438"/>
    </source>
</evidence>
<keyword evidence="16" id="KW-1185">Reference proteome</keyword>